<dbReference type="GO" id="GO:0020037">
    <property type="term" value="F:heme binding"/>
    <property type="evidence" value="ECO:0007669"/>
    <property type="project" value="InterPro"/>
</dbReference>
<sequence length="221" mass="24860">METWFLIVITLCISFLLKPILSRFIPTVSKPKLPPGPLTIPVIGNFLWLRKSFSELEPVLRNLKARYGPMVTLHIGSRPALFVGDRSLAHQALVQKGAVFADRPPALATDKVQNSNQHNINSAVYGPTWRLLRRNLTSEILHPSRVKSYGGARKWVLDILVNQLETESQSQPRGVKVVDHLQYSMFCLLVLMCFGDRLDENQIKEIEDSVKKALGRVLAAP</sequence>
<dbReference type="Proteomes" id="UP001054821">
    <property type="component" value="Chromosome 2"/>
</dbReference>
<name>A0AAD4ZIX6_PRUDU</name>
<dbReference type="InterPro" id="IPR002401">
    <property type="entry name" value="Cyt_P450_E_grp-I"/>
</dbReference>
<dbReference type="GO" id="GO:0004497">
    <property type="term" value="F:monooxygenase activity"/>
    <property type="evidence" value="ECO:0007669"/>
    <property type="project" value="InterPro"/>
</dbReference>
<proteinExistence type="predicted"/>
<dbReference type="PANTHER" id="PTHR24299">
    <property type="entry name" value="CYTOCHROME P450 FAMILY 1"/>
    <property type="match status" value="1"/>
</dbReference>
<dbReference type="InterPro" id="IPR036396">
    <property type="entry name" value="Cyt_P450_sf"/>
</dbReference>
<gene>
    <name evidence="1" type="ORF">L3X38_014942</name>
</gene>
<dbReference type="AlphaFoldDB" id="A0AAD4ZIX6"/>
<dbReference type="PANTHER" id="PTHR24299:SF14">
    <property type="entry name" value="OS10G0514300 PROTEIN"/>
    <property type="match status" value="1"/>
</dbReference>
<reference evidence="1 2" key="1">
    <citation type="journal article" date="2022" name="G3 (Bethesda)">
        <title>Whole-genome sequence and methylome profiling of the almond [Prunus dulcis (Mill.) D.A. Webb] cultivar 'Nonpareil'.</title>
        <authorList>
            <person name="D'Amico-Willman K.M."/>
            <person name="Ouma W.Z."/>
            <person name="Meulia T."/>
            <person name="Sideli G.M."/>
            <person name="Gradziel T.M."/>
            <person name="Fresnedo-Ramirez J."/>
        </authorList>
    </citation>
    <scope>NUCLEOTIDE SEQUENCE [LARGE SCALE GENOMIC DNA]</scope>
    <source>
        <strain evidence="1">Clone GOH B32 T37-40</strain>
    </source>
</reference>
<dbReference type="Pfam" id="PF00067">
    <property type="entry name" value="p450"/>
    <property type="match status" value="1"/>
</dbReference>
<evidence type="ECO:0000313" key="1">
    <source>
        <dbReference type="EMBL" id="KAI5347063.1"/>
    </source>
</evidence>
<dbReference type="GO" id="GO:0016705">
    <property type="term" value="F:oxidoreductase activity, acting on paired donors, with incorporation or reduction of molecular oxygen"/>
    <property type="evidence" value="ECO:0007669"/>
    <property type="project" value="InterPro"/>
</dbReference>
<dbReference type="InterPro" id="IPR001128">
    <property type="entry name" value="Cyt_P450"/>
</dbReference>
<keyword evidence="2" id="KW-1185">Reference proteome</keyword>
<dbReference type="Gene3D" id="1.10.630.10">
    <property type="entry name" value="Cytochrome P450"/>
    <property type="match status" value="1"/>
</dbReference>
<evidence type="ECO:0000313" key="2">
    <source>
        <dbReference type="Proteomes" id="UP001054821"/>
    </source>
</evidence>
<organism evidence="1 2">
    <name type="scientific">Prunus dulcis</name>
    <name type="common">Almond</name>
    <name type="synonym">Amygdalus dulcis</name>
    <dbReference type="NCBI Taxonomy" id="3755"/>
    <lineage>
        <taxon>Eukaryota</taxon>
        <taxon>Viridiplantae</taxon>
        <taxon>Streptophyta</taxon>
        <taxon>Embryophyta</taxon>
        <taxon>Tracheophyta</taxon>
        <taxon>Spermatophyta</taxon>
        <taxon>Magnoliopsida</taxon>
        <taxon>eudicotyledons</taxon>
        <taxon>Gunneridae</taxon>
        <taxon>Pentapetalae</taxon>
        <taxon>rosids</taxon>
        <taxon>fabids</taxon>
        <taxon>Rosales</taxon>
        <taxon>Rosaceae</taxon>
        <taxon>Amygdaloideae</taxon>
        <taxon>Amygdaleae</taxon>
        <taxon>Prunus</taxon>
    </lineage>
</organism>
<protein>
    <submittedName>
        <fullName evidence="1">Uncharacterized protein</fullName>
    </submittedName>
</protein>
<comment type="caution">
    <text evidence="1">The sequence shown here is derived from an EMBL/GenBank/DDBJ whole genome shotgun (WGS) entry which is preliminary data.</text>
</comment>
<accession>A0AAD4ZIX6</accession>
<dbReference type="SUPFAM" id="SSF48264">
    <property type="entry name" value="Cytochrome P450"/>
    <property type="match status" value="1"/>
</dbReference>
<dbReference type="GO" id="GO:0005506">
    <property type="term" value="F:iron ion binding"/>
    <property type="evidence" value="ECO:0007669"/>
    <property type="project" value="InterPro"/>
</dbReference>
<dbReference type="PRINTS" id="PR00463">
    <property type="entry name" value="EP450I"/>
</dbReference>
<dbReference type="EMBL" id="JAJFAZ020000002">
    <property type="protein sequence ID" value="KAI5347063.1"/>
    <property type="molecule type" value="Genomic_DNA"/>
</dbReference>